<reference evidence="2 3" key="1">
    <citation type="journal article" date="2012" name="Science">
        <title>The Paleozoic origin of enzymatic lignin decomposition reconstructed from 31 fungal genomes.</title>
        <authorList>
            <person name="Floudas D."/>
            <person name="Binder M."/>
            <person name="Riley R."/>
            <person name="Barry K."/>
            <person name="Blanchette R.A."/>
            <person name="Henrissat B."/>
            <person name="Martinez A.T."/>
            <person name="Otillar R."/>
            <person name="Spatafora J.W."/>
            <person name="Yadav J.S."/>
            <person name="Aerts A."/>
            <person name="Benoit I."/>
            <person name="Boyd A."/>
            <person name="Carlson A."/>
            <person name="Copeland A."/>
            <person name="Coutinho P.M."/>
            <person name="de Vries R.P."/>
            <person name="Ferreira P."/>
            <person name="Findley K."/>
            <person name="Foster B."/>
            <person name="Gaskell J."/>
            <person name="Glotzer D."/>
            <person name="Gorecki P."/>
            <person name="Heitman J."/>
            <person name="Hesse C."/>
            <person name="Hori C."/>
            <person name="Igarashi K."/>
            <person name="Jurgens J.A."/>
            <person name="Kallen N."/>
            <person name="Kersten P."/>
            <person name="Kohler A."/>
            <person name="Kuees U."/>
            <person name="Kumar T.K.A."/>
            <person name="Kuo A."/>
            <person name="LaButti K."/>
            <person name="Larrondo L.F."/>
            <person name="Lindquist E."/>
            <person name="Ling A."/>
            <person name="Lombard V."/>
            <person name="Lucas S."/>
            <person name="Lundell T."/>
            <person name="Martin R."/>
            <person name="McLaughlin D.J."/>
            <person name="Morgenstern I."/>
            <person name="Morin E."/>
            <person name="Murat C."/>
            <person name="Nagy L.G."/>
            <person name="Nolan M."/>
            <person name="Ohm R.A."/>
            <person name="Patyshakuliyeva A."/>
            <person name="Rokas A."/>
            <person name="Ruiz-Duenas F.J."/>
            <person name="Sabat G."/>
            <person name="Salamov A."/>
            <person name="Samejima M."/>
            <person name="Schmutz J."/>
            <person name="Slot J.C."/>
            <person name="St John F."/>
            <person name="Stenlid J."/>
            <person name="Sun H."/>
            <person name="Sun S."/>
            <person name="Syed K."/>
            <person name="Tsang A."/>
            <person name="Wiebenga A."/>
            <person name="Young D."/>
            <person name="Pisabarro A."/>
            <person name="Eastwood D.C."/>
            <person name="Martin F."/>
            <person name="Cullen D."/>
            <person name="Grigoriev I.V."/>
            <person name="Hibbett D.S."/>
        </authorList>
    </citation>
    <scope>NUCLEOTIDE SEQUENCE</scope>
    <source>
        <strain evidence="3">FP-58527</strain>
    </source>
</reference>
<evidence type="ECO:0000313" key="2">
    <source>
        <dbReference type="EMBL" id="EPS97591.1"/>
    </source>
</evidence>
<feature type="region of interest" description="Disordered" evidence="1">
    <location>
        <begin position="1"/>
        <end position="119"/>
    </location>
</feature>
<sequence length="119" mass="12693">EPPEPLQPPGTTRPPDAAPPSTAVSTPGPCRTIRGTSTTAAPPHHTARPPTTERRQPSPPAWHARRPSLSGTRRRPPSHSTPGVPRLPSPQRSGRSPRHLRAGPTARSKPPASRTIPRP</sequence>
<gene>
    <name evidence="2" type="ORF">FOMPIDRAFT_30897</name>
</gene>
<feature type="compositionally biased region" description="Low complexity" evidence="1">
    <location>
        <begin position="38"/>
        <end position="50"/>
    </location>
</feature>
<feature type="non-terminal residue" evidence="2">
    <location>
        <position position="1"/>
    </location>
</feature>
<protein>
    <submittedName>
        <fullName evidence="2">Uncharacterized protein</fullName>
    </submittedName>
</protein>
<organism evidence="2 3">
    <name type="scientific">Fomitopsis schrenkii</name>
    <name type="common">Brown rot fungus</name>
    <dbReference type="NCBI Taxonomy" id="2126942"/>
    <lineage>
        <taxon>Eukaryota</taxon>
        <taxon>Fungi</taxon>
        <taxon>Dikarya</taxon>
        <taxon>Basidiomycota</taxon>
        <taxon>Agaricomycotina</taxon>
        <taxon>Agaricomycetes</taxon>
        <taxon>Polyporales</taxon>
        <taxon>Fomitopsis</taxon>
    </lineage>
</organism>
<dbReference type="InParanoid" id="S8DWS5"/>
<dbReference type="EMBL" id="KE504175">
    <property type="protein sequence ID" value="EPS97591.1"/>
    <property type="molecule type" value="Genomic_DNA"/>
</dbReference>
<dbReference type="HOGENOM" id="CLU_2066953_0_0_1"/>
<name>S8DWS5_FOMSC</name>
<dbReference type="AlphaFoldDB" id="S8DWS5"/>
<feature type="compositionally biased region" description="Pro residues" evidence="1">
    <location>
        <begin position="1"/>
        <end position="18"/>
    </location>
</feature>
<proteinExistence type="predicted"/>
<evidence type="ECO:0000256" key="1">
    <source>
        <dbReference type="SAM" id="MobiDB-lite"/>
    </source>
</evidence>
<accession>S8DWS5</accession>
<evidence type="ECO:0000313" key="3">
    <source>
        <dbReference type="Proteomes" id="UP000015241"/>
    </source>
</evidence>
<keyword evidence="3" id="KW-1185">Reference proteome</keyword>
<feature type="non-terminal residue" evidence="2">
    <location>
        <position position="119"/>
    </location>
</feature>
<dbReference type="Proteomes" id="UP000015241">
    <property type="component" value="Unassembled WGS sequence"/>
</dbReference>